<keyword evidence="1" id="KW-0812">Transmembrane</keyword>
<reference evidence="2" key="2">
    <citation type="journal article" date="2015" name="Fish Shellfish Immunol.">
        <title>Early steps in the European eel (Anguilla anguilla)-Vibrio vulnificus interaction in the gills: Role of the RtxA13 toxin.</title>
        <authorList>
            <person name="Callol A."/>
            <person name="Pajuelo D."/>
            <person name="Ebbesson L."/>
            <person name="Teles M."/>
            <person name="MacKenzie S."/>
            <person name="Amaro C."/>
        </authorList>
    </citation>
    <scope>NUCLEOTIDE SEQUENCE</scope>
</reference>
<keyword evidence="1" id="KW-1133">Transmembrane helix</keyword>
<sequence length="52" mass="5933">MARSHRSGTSSLYQSGFFFLANVVGTGQLICENYMIYTRHLCFPATQHCQRC</sequence>
<evidence type="ECO:0000313" key="2">
    <source>
        <dbReference type="EMBL" id="JAH98786.1"/>
    </source>
</evidence>
<protein>
    <submittedName>
        <fullName evidence="2">Uncharacterized protein</fullName>
    </submittedName>
</protein>
<organism evidence="2">
    <name type="scientific">Anguilla anguilla</name>
    <name type="common">European freshwater eel</name>
    <name type="synonym">Muraena anguilla</name>
    <dbReference type="NCBI Taxonomy" id="7936"/>
    <lineage>
        <taxon>Eukaryota</taxon>
        <taxon>Metazoa</taxon>
        <taxon>Chordata</taxon>
        <taxon>Craniata</taxon>
        <taxon>Vertebrata</taxon>
        <taxon>Euteleostomi</taxon>
        <taxon>Actinopterygii</taxon>
        <taxon>Neopterygii</taxon>
        <taxon>Teleostei</taxon>
        <taxon>Anguilliformes</taxon>
        <taxon>Anguillidae</taxon>
        <taxon>Anguilla</taxon>
    </lineage>
</organism>
<feature type="transmembrane region" description="Helical" evidence="1">
    <location>
        <begin position="12"/>
        <end position="31"/>
    </location>
</feature>
<name>A0A0E9X8N3_ANGAN</name>
<dbReference type="AlphaFoldDB" id="A0A0E9X8N3"/>
<accession>A0A0E9X8N3</accession>
<dbReference type="EMBL" id="GBXM01009791">
    <property type="protein sequence ID" value="JAH98786.1"/>
    <property type="molecule type" value="Transcribed_RNA"/>
</dbReference>
<proteinExistence type="predicted"/>
<evidence type="ECO:0000256" key="1">
    <source>
        <dbReference type="SAM" id="Phobius"/>
    </source>
</evidence>
<keyword evidence="1" id="KW-0472">Membrane</keyword>
<reference evidence="2" key="1">
    <citation type="submission" date="2014-11" db="EMBL/GenBank/DDBJ databases">
        <authorList>
            <person name="Amaro Gonzalez C."/>
        </authorList>
    </citation>
    <scope>NUCLEOTIDE SEQUENCE</scope>
</reference>